<dbReference type="InterPro" id="IPR036271">
    <property type="entry name" value="Tet_transcr_reg_TetR-rel_C_sf"/>
</dbReference>
<dbReference type="InterPro" id="IPR001647">
    <property type="entry name" value="HTH_TetR"/>
</dbReference>
<dbReference type="Pfam" id="PF00440">
    <property type="entry name" value="TetR_N"/>
    <property type="match status" value="1"/>
</dbReference>
<dbReference type="InterPro" id="IPR009057">
    <property type="entry name" value="Homeodomain-like_sf"/>
</dbReference>
<proteinExistence type="predicted"/>
<gene>
    <name evidence="4" type="ORF">ABC977_12240</name>
</gene>
<dbReference type="Proteomes" id="UP001564408">
    <property type="component" value="Unassembled WGS sequence"/>
</dbReference>
<dbReference type="SUPFAM" id="SSF48498">
    <property type="entry name" value="Tetracyclin repressor-like, C-terminal domain"/>
    <property type="match status" value="1"/>
</dbReference>
<evidence type="ECO:0000256" key="1">
    <source>
        <dbReference type="ARBA" id="ARBA00023125"/>
    </source>
</evidence>
<evidence type="ECO:0000259" key="3">
    <source>
        <dbReference type="PROSITE" id="PS50977"/>
    </source>
</evidence>
<dbReference type="Gene3D" id="1.10.357.10">
    <property type="entry name" value="Tetracycline Repressor, domain 2"/>
    <property type="match status" value="1"/>
</dbReference>
<sequence length="203" mass="23386">MTDDRADLAERILDIALELGEQRGWDELHLHEIAQFLNISLADIHRYYRQKDDLAEAWFDRADRALLAMYEAPGWALLSQRERLFRTIMAWFDALAPHRRLTAAMIGYKLHPEHLHLQAHGVTRISRTVQWIREIACLPTTGLRRELEEAVLTTTYLLAFGRWLRDDSPGAQRTRALLDRLLARAEGAALGLGSWLPGSPRDR</sequence>
<dbReference type="EMBL" id="JBDKXB010000016">
    <property type="protein sequence ID" value="MEY6433172.1"/>
    <property type="molecule type" value="Genomic_DNA"/>
</dbReference>
<evidence type="ECO:0000313" key="5">
    <source>
        <dbReference type="Proteomes" id="UP001564408"/>
    </source>
</evidence>
<evidence type="ECO:0000313" key="4">
    <source>
        <dbReference type="EMBL" id="MEY6433172.1"/>
    </source>
</evidence>
<dbReference type="PROSITE" id="PS50977">
    <property type="entry name" value="HTH_TETR_2"/>
    <property type="match status" value="1"/>
</dbReference>
<dbReference type="RefSeq" id="WP_369667559.1">
    <property type="nucleotide sequence ID" value="NZ_JBDKXB010000016.1"/>
</dbReference>
<evidence type="ECO:0000256" key="2">
    <source>
        <dbReference type="PROSITE-ProRule" id="PRU00335"/>
    </source>
</evidence>
<feature type="DNA-binding region" description="H-T-H motif" evidence="2">
    <location>
        <begin position="29"/>
        <end position="48"/>
    </location>
</feature>
<feature type="domain" description="HTH tetR-type" evidence="3">
    <location>
        <begin position="6"/>
        <end position="66"/>
    </location>
</feature>
<name>A0ABV4BF57_9GAMM</name>
<protein>
    <submittedName>
        <fullName evidence="4">TetR/AcrR family transcriptional regulator</fullName>
    </submittedName>
</protein>
<accession>A0ABV4BF57</accession>
<dbReference type="SUPFAM" id="SSF46689">
    <property type="entry name" value="Homeodomain-like"/>
    <property type="match status" value="1"/>
</dbReference>
<keyword evidence="5" id="KW-1185">Reference proteome</keyword>
<reference evidence="4 5" key="1">
    <citation type="submission" date="2024-05" db="EMBL/GenBank/DDBJ databases">
        <title>Genome Sequence and Characterization of the New Strain Purple Sulfur Bacterium of Genus Thioalkalicoccus.</title>
        <authorList>
            <person name="Bryantseva I.A."/>
            <person name="Kyndt J.A."/>
            <person name="Imhoff J.F."/>
        </authorList>
    </citation>
    <scope>NUCLEOTIDE SEQUENCE [LARGE SCALE GENOMIC DNA]</scope>
    <source>
        <strain evidence="4 5">Um2</strain>
    </source>
</reference>
<comment type="caution">
    <text evidence="4">The sequence shown here is derived from an EMBL/GenBank/DDBJ whole genome shotgun (WGS) entry which is preliminary data.</text>
</comment>
<keyword evidence="1 2" id="KW-0238">DNA-binding</keyword>
<organism evidence="4 5">
    <name type="scientific">Thioalkalicoccus limnaeus</name>
    <dbReference type="NCBI Taxonomy" id="120681"/>
    <lineage>
        <taxon>Bacteria</taxon>
        <taxon>Pseudomonadati</taxon>
        <taxon>Pseudomonadota</taxon>
        <taxon>Gammaproteobacteria</taxon>
        <taxon>Chromatiales</taxon>
        <taxon>Chromatiaceae</taxon>
        <taxon>Thioalkalicoccus</taxon>
    </lineage>
</organism>